<sequence>MKVLITGTEGYLGAIVAPAVMRAGMTVSAVDTGYYRSGWLYHGVDHTAQTQFKDIRQVTLQDFEGVDAVVHMAELSNDPLGQLLPHITYDINHQGSLRLARLAKEAGVRRFVYMSSCSVYGVATGGDVTEESPVNPQTAYAECKVLVERDLRELADRTFSPTFLRNATAFGASPRMRFDIVLNNLAGLAWTTGEIRMTSDGTPWRPLVHASDIARAIVCTLQAPLDAVHNQVFNVGDTAQNYRVRDIAEIIASAFPGCGLSFGDNGSDNRSYRVAFEKINTQLPGFACEWNAERGAAQLAALFSRIDLTKADFESRGYTRLKQLEYLLSTGQIDQDFFWTDPFIPAALPARAMAESVQ</sequence>
<organism evidence="2 3">
    <name type="scientific">Deinococcus hohokamensis</name>
    <dbReference type="NCBI Taxonomy" id="309883"/>
    <lineage>
        <taxon>Bacteria</taxon>
        <taxon>Thermotogati</taxon>
        <taxon>Deinococcota</taxon>
        <taxon>Deinococci</taxon>
        <taxon>Deinococcales</taxon>
        <taxon>Deinococcaceae</taxon>
        <taxon>Deinococcus</taxon>
    </lineage>
</organism>
<reference evidence="3" key="1">
    <citation type="journal article" date="2019" name="Int. J. Syst. Evol. Microbiol.">
        <title>The Global Catalogue of Microorganisms (GCM) 10K type strain sequencing project: providing services to taxonomists for standard genome sequencing and annotation.</title>
        <authorList>
            <consortium name="The Broad Institute Genomics Platform"/>
            <consortium name="The Broad Institute Genome Sequencing Center for Infectious Disease"/>
            <person name="Wu L."/>
            <person name="Ma J."/>
        </authorList>
    </citation>
    <scope>NUCLEOTIDE SEQUENCE [LARGE SCALE GENOMIC DNA]</scope>
    <source>
        <strain evidence="3">CCUG 55995</strain>
    </source>
</reference>
<comment type="caution">
    <text evidence="2">The sequence shown here is derived from an EMBL/GenBank/DDBJ whole genome shotgun (WGS) entry which is preliminary data.</text>
</comment>
<dbReference type="RefSeq" id="WP_380060130.1">
    <property type="nucleotide sequence ID" value="NZ_JBHSEI010000001.1"/>
</dbReference>
<dbReference type="EMBL" id="JBHSEI010000001">
    <property type="protein sequence ID" value="MFC4637094.1"/>
    <property type="molecule type" value="Genomic_DNA"/>
</dbReference>
<keyword evidence="3" id="KW-1185">Reference proteome</keyword>
<gene>
    <name evidence="2" type="ORF">ACFO0D_01950</name>
</gene>
<dbReference type="Gene3D" id="3.40.50.720">
    <property type="entry name" value="NAD(P)-binding Rossmann-like Domain"/>
    <property type="match status" value="1"/>
</dbReference>
<dbReference type="InterPro" id="IPR050177">
    <property type="entry name" value="Lipid_A_modif_metabolic_enz"/>
</dbReference>
<dbReference type="Proteomes" id="UP001595952">
    <property type="component" value="Unassembled WGS sequence"/>
</dbReference>
<evidence type="ECO:0000313" key="2">
    <source>
        <dbReference type="EMBL" id="MFC4637094.1"/>
    </source>
</evidence>
<name>A0ABV9I436_9DEIO</name>
<dbReference type="InterPro" id="IPR036291">
    <property type="entry name" value="NAD(P)-bd_dom_sf"/>
</dbReference>
<dbReference type="InterPro" id="IPR001509">
    <property type="entry name" value="Epimerase_deHydtase"/>
</dbReference>
<dbReference type="PANTHER" id="PTHR43245:SF23">
    <property type="entry name" value="NAD(P)-BINDING DOMAIN-CONTAINING PROTEIN"/>
    <property type="match status" value="1"/>
</dbReference>
<dbReference type="PANTHER" id="PTHR43245">
    <property type="entry name" value="BIFUNCTIONAL POLYMYXIN RESISTANCE PROTEIN ARNA"/>
    <property type="match status" value="1"/>
</dbReference>
<proteinExistence type="predicted"/>
<accession>A0ABV9I436</accession>
<feature type="domain" description="NAD-dependent epimerase/dehydratase" evidence="1">
    <location>
        <begin position="3"/>
        <end position="236"/>
    </location>
</feature>
<evidence type="ECO:0000259" key="1">
    <source>
        <dbReference type="Pfam" id="PF01370"/>
    </source>
</evidence>
<evidence type="ECO:0000313" key="3">
    <source>
        <dbReference type="Proteomes" id="UP001595952"/>
    </source>
</evidence>
<dbReference type="SUPFAM" id="SSF51735">
    <property type="entry name" value="NAD(P)-binding Rossmann-fold domains"/>
    <property type="match status" value="1"/>
</dbReference>
<dbReference type="CDD" id="cd08946">
    <property type="entry name" value="SDR_e"/>
    <property type="match status" value="1"/>
</dbReference>
<dbReference type="Pfam" id="PF01370">
    <property type="entry name" value="Epimerase"/>
    <property type="match status" value="1"/>
</dbReference>
<protein>
    <submittedName>
        <fullName evidence="2">NAD-dependent epimerase/dehydratase family protein</fullName>
    </submittedName>
</protein>